<feature type="transmembrane region" description="Helical" evidence="1">
    <location>
        <begin position="85"/>
        <end position="104"/>
    </location>
</feature>
<dbReference type="EMBL" id="FUZQ01000001">
    <property type="protein sequence ID" value="SKC38825.1"/>
    <property type="molecule type" value="Genomic_DNA"/>
</dbReference>
<dbReference type="Pfam" id="PF03707">
    <property type="entry name" value="MHYT"/>
    <property type="match status" value="3"/>
</dbReference>
<feature type="domain" description="MHYT" evidence="3">
    <location>
        <begin position="9"/>
        <end position="200"/>
    </location>
</feature>
<accession>A0A1T5II35</accession>
<evidence type="ECO:0000259" key="3">
    <source>
        <dbReference type="PROSITE" id="PS50924"/>
    </source>
</evidence>
<dbReference type="OrthoDB" id="3763366at2"/>
<reference evidence="4 5" key="1">
    <citation type="submission" date="2017-02" db="EMBL/GenBank/DDBJ databases">
        <authorList>
            <person name="Peterson S.W."/>
        </authorList>
    </citation>
    <scope>NUCLEOTIDE SEQUENCE [LARGE SCALE GENOMIC DNA]</scope>
    <source>
        <strain evidence="4 5">DSM 21481</strain>
    </source>
</reference>
<evidence type="ECO:0000313" key="4">
    <source>
        <dbReference type="EMBL" id="SKC38825.1"/>
    </source>
</evidence>
<organism evidence="4 5">
    <name type="scientific">Krasilnikoviella flava</name>
    <dbReference type="NCBI Taxonomy" id="526729"/>
    <lineage>
        <taxon>Bacteria</taxon>
        <taxon>Bacillati</taxon>
        <taxon>Actinomycetota</taxon>
        <taxon>Actinomycetes</taxon>
        <taxon>Micrococcales</taxon>
        <taxon>Promicromonosporaceae</taxon>
        <taxon>Krasilnikoviella</taxon>
    </lineage>
</organism>
<keyword evidence="5" id="KW-1185">Reference proteome</keyword>
<feature type="transmembrane region" description="Helical" evidence="1">
    <location>
        <begin position="47"/>
        <end position="73"/>
    </location>
</feature>
<dbReference type="PROSITE" id="PS50924">
    <property type="entry name" value="MHYT"/>
    <property type="match status" value="1"/>
</dbReference>
<feature type="transmembrane region" description="Helical" evidence="1">
    <location>
        <begin position="177"/>
        <end position="199"/>
    </location>
</feature>
<feature type="region of interest" description="Disordered" evidence="2">
    <location>
        <begin position="251"/>
        <end position="277"/>
    </location>
</feature>
<dbReference type="Proteomes" id="UP000189777">
    <property type="component" value="Unassembled WGS sequence"/>
</dbReference>
<evidence type="ECO:0000256" key="2">
    <source>
        <dbReference type="SAM" id="MobiDB-lite"/>
    </source>
</evidence>
<name>A0A1T5II35_9MICO</name>
<feature type="transmembrane region" description="Helical" evidence="1">
    <location>
        <begin position="143"/>
        <end position="165"/>
    </location>
</feature>
<sequence>MPEMHHFTYGLITPLLAYVASCLGAATGLSATSRARAATDTKTRAAWLLVGSVAIGGTGVWVMHFVAMLGFTVSDMPINYDIPQTVLSALVAVVVVAIGLFLVGFGGDRPLWLISGGVVAGLGVAAMHYMGIAAMRMSGHMEFSLPVVGLSVLIAIVAATAALWLSVNVRGRAATLGAALIMGIAVSGMHYTGMAALTITGNAGVPTSGTTAIDLLGPLILGIAALTVALIFVVLMWPNEDEMRDQQEFEARMQRQRTGITPPARRGARREPTAPRH</sequence>
<feature type="transmembrane region" description="Helical" evidence="1">
    <location>
        <begin position="219"/>
        <end position="237"/>
    </location>
</feature>
<evidence type="ECO:0000313" key="5">
    <source>
        <dbReference type="Proteomes" id="UP000189777"/>
    </source>
</evidence>
<gene>
    <name evidence="4" type="ORF">SAMN04324258_0555</name>
</gene>
<feature type="transmembrane region" description="Helical" evidence="1">
    <location>
        <begin position="111"/>
        <end position="131"/>
    </location>
</feature>
<protein>
    <submittedName>
        <fullName evidence="4">MHYT domain-containing protein, NO-binding membrane sensor</fullName>
    </submittedName>
</protein>
<proteinExistence type="predicted"/>
<feature type="transmembrane region" description="Helical" evidence="1">
    <location>
        <begin position="6"/>
        <end position="26"/>
    </location>
</feature>
<dbReference type="STRING" id="526729.SAMN04324258_0555"/>
<evidence type="ECO:0000256" key="1">
    <source>
        <dbReference type="PROSITE-ProRule" id="PRU00244"/>
    </source>
</evidence>
<dbReference type="AlphaFoldDB" id="A0A1T5II35"/>
<dbReference type="RefSeq" id="WP_079570603.1">
    <property type="nucleotide sequence ID" value="NZ_FUZQ01000001.1"/>
</dbReference>
<keyword evidence="1" id="KW-0812">Transmembrane</keyword>
<keyword evidence="1" id="KW-1133">Transmembrane helix</keyword>
<dbReference type="InterPro" id="IPR005330">
    <property type="entry name" value="MHYT_dom"/>
</dbReference>
<dbReference type="PANTHER" id="PTHR35152:SF1">
    <property type="entry name" value="DOMAIN SIGNALLING PROTEIN, PUTATIVE (AFU_ORTHOLOGUE AFUA_5G11310)-RELATED"/>
    <property type="match status" value="1"/>
</dbReference>
<keyword evidence="1" id="KW-0472">Membrane</keyword>
<dbReference type="PANTHER" id="PTHR35152">
    <property type="entry name" value="DOMAIN SIGNALLING PROTEIN, PUTATIVE (AFU_ORTHOLOGUE AFUA_5G11310)-RELATED"/>
    <property type="match status" value="1"/>
</dbReference>
<dbReference type="GO" id="GO:0016020">
    <property type="term" value="C:membrane"/>
    <property type="evidence" value="ECO:0007669"/>
    <property type="project" value="UniProtKB-UniRule"/>
</dbReference>